<dbReference type="EMBL" id="JAUTDP010000006">
    <property type="protein sequence ID" value="KAK3398403.1"/>
    <property type="molecule type" value="Genomic_DNA"/>
</dbReference>
<gene>
    <name evidence="2" type="ORF">B0T20DRAFT_453164</name>
</gene>
<dbReference type="Pfam" id="PF13365">
    <property type="entry name" value="Trypsin_2"/>
    <property type="match status" value="1"/>
</dbReference>
<evidence type="ECO:0000256" key="1">
    <source>
        <dbReference type="SAM" id="MobiDB-lite"/>
    </source>
</evidence>
<dbReference type="InterPro" id="IPR043504">
    <property type="entry name" value="Peptidase_S1_PA_chymotrypsin"/>
</dbReference>
<keyword evidence="3" id="KW-1185">Reference proteome</keyword>
<dbReference type="InterPro" id="IPR009003">
    <property type="entry name" value="Peptidase_S1_PA"/>
</dbReference>
<evidence type="ECO:0000313" key="3">
    <source>
        <dbReference type="Proteomes" id="UP001281003"/>
    </source>
</evidence>
<protein>
    <submittedName>
        <fullName evidence="2">Trypsin-like cysteine/serine peptidase domain-containing protein</fullName>
    </submittedName>
</protein>
<feature type="region of interest" description="Disordered" evidence="1">
    <location>
        <begin position="294"/>
        <end position="329"/>
    </location>
</feature>
<feature type="region of interest" description="Disordered" evidence="1">
    <location>
        <begin position="90"/>
        <end position="202"/>
    </location>
</feature>
<name>A0AAE0PEC6_SORBR</name>
<feature type="compositionally biased region" description="Basic residues" evidence="1">
    <location>
        <begin position="98"/>
        <end position="118"/>
    </location>
</feature>
<accession>A0AAE0PEC6</accession>
<feature type="compositionally biased region" description="Low complexity" evidence="1">
    <location>
        <begin position="151"/>
        <end position="168"/>
    </location>
</feature>
<feature type="compositionally biased region" description="Acidic residues" evidence="1">
    <location>
        <begin position="294"/>
        <end position="309"/>
    </location>
</feature>
<feature type="compositionally biased region" description="Polar residues" evidence="1">
    <location>
        <begin position="193"/>
        <end position="202"/>
    </location>
</feature>
<dbReference type="AlphaFoldDB" id="A0AAE0PEC6"/>
<organism evidence="2 3">
    <name type="scientific">Sordaria brevicollis</name>
    <dbReference type="NCBI Taxonomy" id="83679"/>
    <lineage>
        <taxon>Eukaryota</taxon>
        <taxon>Fungi</taxon>
        <taxon>Dikarya</taxon>
        <taxon>Ascomycota</taxon>
        <taxon>Pezizomycotina</taxon>
        <taxon>Sordariomycetes</taxon>
        <taxon>Sordariomycetidae</taxon>
        <taxon>Sordariales</taxon>
        <taxon>Sordariaceae</taxon>
        <taxon>Sordaria</taxon>
    </lineage>
</organism>
<dbReference type="SUPFAM" id="SSF50494">
    <property type="entry name" value="Trypsin-like serine proteases"/>
    <property type="match status" value="1"/>
</dbReference>
<reference evidence="2" key="2">
    <citation type="submission" date="2023-07" db="EMBL/GenBank/DDBJ databases">
        <authorList>
            <consortium name="Lawrence Berkeley National Laboratory"/>
            <person name="Haridas S."/>
            <person name="Hensen N."/>
            <person name="Bonometti L."/>
            <person name="Westerberg I."/>
            <person name="Brannstrom I.O."/>
            <person name="Guillou S."/>
            <person name="Cros-Aarteil S."/>
            <person name="Calhoun S."/>
            <person name="Kuo A."/>
            <person name="Mondo S."/>
            <person name="Pangilinan J."/>
            <person name="Riley R."/>
            <person name="LaButti K."/>
            <person name="Andreopoulos B."/>
            <person name="Lipzen A."/>
            <person name="Chen C."/>
            <person name="Yanf M."/>
            <person name="Daum C."/>
            <person name="Ng V."/>
            <person name="Clum A."/>
            <person name="Steindorff A."/>
            <person name="Ohm R."/>
            <person name="Martin F."/>
            <person name="Silar P."/>
            <person name="Natvig D."/>
            <person name="Lalanne C."/>
            <person name="Gautier V."/>
            <person name="Ament-velasquez S.L."/>
            <person name="Kruys A."/>
            <person name="Hutchinson M.I."/>
            <person name="Powell A.J."/>
            <person name="Barry K."/>
            <person name="Miller A.N."/>
            <person name="Grigoriev I.V."/>
            <person name="Debuchy R."/>
            <person name="Gladieux P."/>
            <person name="Thoren M.H."/>
            <person name="Johannesson H."/>
        </authorList>
    </citation>
    <scope>NUCLEOTIDE SEQUENCE</scope>
    <source>
        <strain evidence="2">FGSC 1904</strain>
    </source>
</reference>
<evidence type="ECO:0000313" key="2">
    <source>
        <dbReference type="EMBL" id="KAK3398403.1"/>
    </source>
</evidence>
<dbReference type="Proteomes" id="UP001281003">
    <property type="component" value="Unassembled WGS sequence"/>
</dbReference>
<sequence>MGIVTKRKKDKAKLETKRLGCNHRVMMHQLRRRKTKLCPLASWRPLCLHFLGYHTLDGHFCSSRPYADQLELKGTRRNKRKPSELLESIIAIAEQPSPKKKPRQQQKCRLPRSYRPRVGKINTTPLSSSNPGSGISPTTKQSINHSPTSTSPKSLVGFSSSSPSSSQSTPPPSQRNPKKLTLRPSRIHPLPPSLSSITTKTTQLSPTSHSLLLQKAARLSKYEPLIPSRAFRRHRSTTINATLAFAQSEAGTAFCVREDGLLLTAAHCIAEETEEREAVGRVVWLVMPVADEADEDDHCRNEDEDDGSDSDSKASNGCRRGLRSEKGRTPRSRIVGARCIAWDPIRDLALLKVTHAQVPPSDSRKRGAGSAIGHPSDEHPDDPPGIKAYGSEHRRILQLSSGRYLGIAPDKIANPHDNFETGAMRHDCWTYWGYSGGPIFERDSGILAGVHVDWNPAEPLVKRAVPWVAVEGFLEGVGFWG</sequence>
<proteinExistence type="predicted"/>
<feature type="region of interest" description="Disordered" evidence="1">
    <location>
        <begin position="356"/>
        <end position="388"/>
    </location>
</feature>
<feature type="compositionally biased region" description="Basic and acidic residues" evidence="1">
    <location>
        <begin position="375"/>
        <end position="388"/>
    </location>
</feature>
<feature type="compositionally biased region" description="Polar residues" evidence="1">
    <location>
        <begin position="121"/>
        <end position="150"/>
    </location>
</feature>
<comment type="caution">
    <text evidence="2">The sequence shown here is derived from an EMBL/GenBank/DDBJ whole genome shotgun (WGS) entry which is preliminary data.</text>
</comment>
<reference evidence="2" key="1">
    <citation type="journal article" date="2023" name="Mol. Phylogenet. Evol.">
        <title>Genome-scale phylogeny and comparative genomics of the fungal order Sordariales.</title>
        <authorList>
            <person name="Hensen N."/>
            <person name="Bonometti L."/>
            <person name="Westerberg I."/>
            <person name="Brannstrom I.O."/>
            <person name="Guillou S."/>
            <person name="Cros-Aarteil S."/>
            <person name="Calhoun S."/>
            <person name="Haridas S."/>
            <person name="Kuo A."/>
            <person name="Mondo S."/>
            <person name="Pangilinan J."/>
            <person name="Riley R."/>
            <person name="LaButti K."/>
            <person name="Andreopoulos B."/>
            <person name="Lipzen A."/>
            <person name="Chen C."/>
            <person name="Yan M."/>
            <person name="Daum C."/>
            <person name="Ng V."/>
            <person name="Clum A."/>
            <person name="Steindorff A."/>
            <person name="Ohm R.A."/>
            <person name="Martin F."/>
            <person name="Silar P."/>
            <person name="Natvig D.O."/>
            <person name="Lalanne C."/>
            <person name="Gautier V."/>
            <person name="Ament-Velasquez S.L."/>
            <person name="Kruys A."/>
            <person name="Hutchinson M.I."/>
            <person name="Powell A.J."/>
            <person name="Barry K."/>
            <person name="Miller A.N."/>
            <person name="Grigoriev I.V."/>
            <person name="Debuchy R."/>
            <person name="Gladieux P."/>
            <person name="Hiltunen Thoren M."/>
            <person name="Johannesson H."/>
        </authorList>
    </citation>
    <scope>NUCLEOTIDE SEQUENCE</scope>
    <source>
        <strain evidence="2">FGSC 1904</strain>
    </source>
</reference>
<dbReference type="Gene3D" id="2.40.10.10">
    <property type="entry name" value="Trypsin-like serine proteases"/>
    <property type="match status" value="1"/>
</dbReference>